<sequence length="149" mass="16754">MSIKTALLEHCHAYVNEKEQKLTARYKLLQDSLVNETKSTAGDKHETGRAMVQLEQEKLEKQEKELKQVKEILRRISIDKSTSNASLGSLIKTNDQSYFLSVFAGVFEDTHEKIFCISVASPIGQCLLGKTTGESFKFNGKTIKISKID</sequence>
<gene>
    <name evidence="2" type="ORF">CLV81_0822</name>
</gene>
<evidence type="ECO:0000256" key="1">
    <source>
        <dbReference type="SAM" id="Coils"/>
    </source>
</evidence>
<dbReference type="GO" id="GO:0003746">
    <property type="term" value="F:translation elongation factor activity"/>
    <property type="evidence" value="ECO:0007669"/>
    <property type="project" value="UniProtKB-KW"/>
</dbReference>
<organism evidence="2 3">
    <name type="scientific">Flagellimonas meridianipacifica</name>
    <dbReference type="NCBI Taxonomy" id="1080225"/>
    <lineage>
        <taxon>Bacteria</taxon>
        <taxon>Pseudomonadati</taxon>
        <taxon>Bacteroidota</taxon>
        <taxon>Flavobacteriia</taxon>
        <taxon>Flavobacteriales</taxon>
        <taxon>Flavobacteriaceae</taxon>
        <taxon>Flagellimonas</taxon>
    </lineage>
</organism>
<dbReference type="OrthoDB" id="667380at2"/>
<keyword evidence="3" id="KW-1185">Reference proteome</keyword>
<dbReference type="EMBL" id="PVYX01000001">
    <property type="protein sequence ID" value="PRX56824.1"/>
    <property type="molecule type" value="Genomic_DNA"/>
</dbReference>
<dbReference type="InterPro" id="IPR036953">
    <property type="entry name" value="GreA/GreB_C_sf"/>
</dbReference>
<comment type="caution">
    <text evidence="2">The sequence shown here is derived from an EMBL/GenBank/DDBJ whole genome shotgun (WGS) entry which is preliminary data.</text>
</comment>
<dbReference type="Proteomes" id="UP000237640">
    <property type="component" value="Unassembled WGS sequence"/>
</dbReference>
<keyword evidence="1" id="KW-0175">Coiled coil</keyword>
<dbReference type="Gene3D" id="3.10.50.30">
    <property type="entry name" value="Transcription elongation factor, GreA/GreB, C-terminal domain"/>
    <property type="match status" value="1"/>
</dbReference>
<evidence type="ECO:0000313" key="3">
    <source>
        <dbReference type="Proteomes" id="UP000237640"/>
    </source>
</evidence>
<protein>
    <submittedName>
        <fullName evidence="2">GreA/GreB family transcription elongation factor</fullName>
    </submittedName>
</protein>
<dbReference type="RefSeq" id="WP_106143763.1">
    <property type="nucleotide sequence ID" value="NZ_PVYX01000001.1"/>
</dbReference>
<keyword evidence="2" id="KW-0251">Elongation factor</keyword>
<reference evidence="2 3" key="1">
    <citation type="submission" date="2018-03" db="EMBL/GenBank/DDBJ databases">
        <title>Genomic Encyclopedia of Archaeal and Bacterial Type Strains, Phase II (KMG-II): from individual species to whole genera.</title>
        <authorList>
            <person name="Goeker M."/>
        </authorList>
    </citation>
    <scope>NUCLEOTIDE SEQUENCE [LARGE SCALE GENOMIC DNA]</scope>
    <source>
        <strain evidence="2 3">DSM 25027</strain>
    </source>
</reference>
<keyword evidence="2" id="KW-0648">Protein biosynthesis</keyword>
<feature type="coiled-coil region" evidence="1">
    <location>
        <begin position="49"/>
        <end position="79"/>
    </location>
</feature>
<name>A0A2T0MGZ0_9FLAO</name>
<proteinExistence type="predicted"/>
<accession>A0A2T0MGZ0</accession>
<evidence type="ECO:0000313" key="2">
    <source>
        <dbReference type="EMBL" id="PRX56824.1"/>
    </source>
</evidence>
<dbReference type="GO" id="GO:0003677">
    <property type="term" value="F:DNA binding"/>
    <property type="evidence" value="ECO:0007669"/>
    <property type="project" value="InterPro"/>
</dbReference>
<dbReference type="GO" id="GO:0032784">
    <property type="term" value="P:regulation of DNA-templated transcription elongation"/>
    <property type="evidence" value="ECO:0007669"/>
    <property type="project" value="InterPro"/>
</dbReference>
<dbReference type="AlphaFoldDB" id="A0A2T0MGZ0"/>